<dbReference type="GO" id="GO:0005975">
    <property type="term" value="P:carbohydrate metabolic process"/>
    <property type="evidence" value="ECO:0007669"/>
    <property type="project" value="InterPro"/>
</dbReference>
<dbReference type="SUPFAM" id="SSF51445">
    <property type="entry name" value="(Trans)glycosidases"/>
    <property type="match status" value="1"/>
</dbReference>
<evidence type="ECO:0000256" key="2">
    <source>
        <dbReference type="ARBA" id="ARBA00022801"/>
    </source>
</evidence>
<comment type="similarity">
    <text evidence="1 4">Belongs to the glycosyl hydrolase 1 family.</text>
</comment>
<evidence type="ECO:0000313" key="6">
    <source>
        <dbReference type="Proteomes" id="UP000478052"/>
    </source>
</evidence>
<organism evidence="5 6">
    <name type="scientific">Aphis craccivora</name>
    <name type="common">Cowpea aphid</name>
    <dbReference type="NCBI Taxonomy" id="307492"/>
    <lineage>
        <taxon>Eukaryota</taxon>
        <taxon>Metazoa</taxon>
        <taxon>Ecdysozoa</taxon>
        <taxon>Arthropoda</taxon>
        <taxon>Hexapoda</taxon>
        <taxon>Insecta</taxon>
        <taxon>Pterygota</taxon>
        <taxon>Neoptera</taxon>
        <taxon>Paraneoptera</taxon>
        <taxon>Hemiptera</taxon>
        <taxon>Sternorrhyncha</taxon>
        <taxon>Aphidomorpha</taxon>
        <taxon>Aphidoidea</taxon>
        <taxon>Aphididae</taxon>
        <taxon>Aphidini</taxon>
        <taxon>Aphis</taxon>
        <taxon>Aphis</taxon>
    </lineage>
</organism>
<accession>A0A6G0W4Z0</accession>
<comment type="caution">
    <text evidence="5">The sequence shown here is derived from an EMBL/GenBank/DDBJ whole genome shotgun (WGS) entry which is preliminary data.</text>
</comment>
<sequence length="104" mass="12228">MDNPKIFIGENGFPEEEGIDDSEKKIAYHTGILNKLLEALDENINVFGYCVWSFIDTLEFTFGYWKRFGIYAVDFNDDSRPRSKKNSFPFFQQLFQTKKLPIKN</sequence>
<keyword evidence="3" id="KW-0326">Glycosidase</keyword>
<dbReference type="Proteomes" id="UP000478052">
    <property type="component" value="Unassembled WGS sequence"/>
</dbReference>
<dbReference type="Gene3D" id="3.20.20.80">
    <property type="entry name" value="Glycosidases"/>
    <property type="match status" value="1"/>
</dbReference>
<proteinExistence type="inferred from homology"/>
<dbReference type="PANTHER" id="PTHR10353:SF36">
    <property type="entry name" value="LP05116P"/>
    <property type="match status" value="1"/>
</dbReference>
<dbReference type="EMBL" id="VUJU01009347">
    <property type="protein sequence ID" value="KAF0720972.1"/>
    <property type="molecule type" value="Genomic_DNA"/>
</dbReference>
<name>A0A6G0W4Z0_APHCR</name>
<evidence type="ECO:0000256" key="3">
    <source>
        <dbReference type="ARBA" id="ARBA00023295"/>
    </source>
</evidence>
<protein>
    <submittedName>
        <fullName evidence="5">Myrosinase 1-like</fullName>
    </submittedName>
</protein>
<dbReference type="InterPro" id="IPR017853">
    <property type="entry name" value="GH"/>
</dbReference>
<dbReference type="OrthoDB" id="65569at2759"/>
<dbReference type="InterPro" id="IPR001360">
    <property type="entry name" value="Glyco_hydro_1"/>
</dbReference>
<reference evidence="5 6" key="1">
    <citation type="submission" date="2019-08" db="EMBL/GenBank/DDBJ databases">
        <title>Whole genome of Aphis craccivora.</title>
        <authorList>
            <person name="Voronova N.V."/>
            <person name="Shulinski R.S."/>
            <person name="Bandarenka Y.V."/>
            <person name="Zhorov D.G."/>
            <person name="Warner D."/>
        </authorList>
    </citation>
    <scope>NUCLEOTIDE SEQUENCE [LARGE SCALE GENOMIC DNA]</scope>
    <source>
        <strain evidence="5">180601</strain>
        <tissue evidence="5">Whole Body</tissue>
    </source>
</reference>
<dbReference type="AlphaFoldDB" id="A0A6G0W4Z0"/>
<keyword evidence="2" id="KW-0378">Hydrolase</keyword>
<evidence type="ECO:0000256" key="4">
    <source>
        <dbReference type="RuleBase" id="RU003690"/>
    </source>
</evidence>
<keyword evidence="6" id="KW-1185">Reference proteome</keyword>
<evidence type="ECO:0000256" key="1">
    <source>
        <dbReference type="ARBA" id="ARBA00010838"/>
    </source>
</evidence>
<dbReference type="PRINTS" id="PR00131">
    <property type="entry name" value="GLHYDRLASE1"/>
</dbReference>
<dbReference type="GO" id="GO:0008422">
    <property type="term" value="F:beta-glucosidase activity"/>
    <property type="evidence" value="ECO:0007669"/>
    <property type="project" value="TreeGrafter"/>
</dbReference>
<dbReference type="PANTHER" id="PTHR10353">
    <property type="entry name" value="GLYCOSYL HYDROLASE"/>
    <property type="match status" value="1"/>
</dbReference>
<evidence type="ECO:0000313" key="5">
    <source>
        <dbReference type="EMBL" id="KAF0720972.1"/>
    </source>
</evidence>
<gene>
    <name evidence="5" type="ORF">FWK35_00035042</name>
</gene>
<dbReference type="Pfam" id="PF00232">
    <property type="entry name" value="Glyco_hydro_1"/>
    <property type="match status" value="1"/>
</dbReference>